<evidence type="ECO:0000256" key="1">
    <source>
        <dbReference type="SAM" id="MobiDB-lite"/>
    </source>
</evidence>
<sequence>MADTNIQERLLPLGWTASRSKPGIRASFMRKMQSRCVDYTKDFPLKCLLYDVCMARAISAVQAIAQQNKMSPEKVASDMDTFEEYWHQQLRKMEDICRLEFARTGSMDAALPSVFFTVAPAEWRYLLHEGLFEGGSLADQQQKITLRQYHTLETLLEFHIFKDGDSLQRIGIAKVRQWSFRFEFQSRGTLHLHAVLWADLLPNSSAESMTGRSGADKKSPFVRLLEELFSSRADVQVGDGAHNLLRYVAGYFSKASDALQFSREQAHHAGSPTETSKWRKKSPMEQEMLMEFAGLRRSFSGHAIYAPIPGSTARNSSRDQYLVYQYYLKEQKDGLGSAHGLSYIEWLRRYRVVDANQHTVARRNVAGPARSCDCGVAMTFPFELLGIFIGAWAATFLKELPEYRILPDTSKDKDNYGTSHNNENMRRSSFMAPEGCKHLKAVLSLDDFQLPNANPSEFHPDIGKLLSQIEQDLILRGLGDDLVATFKARMHACTLLLLDVRNGFEDPGLWSAKKISAVPRRVWSEEQQLVLDHIKAGTAVSDAAIMENSCRILQVGGGPGAGKTEVVIAAIRQALQDNCRVLIAGPIGLLVSMYRLRLPNLNNLTMETVHSAFRITRHADEAYIPPGRLRQYDLIVIDEVSQIEAVVWRKLRTALGELAPSPFVVFVGDFQQLQPLSGGPELESALQKQRDAQSIFYVELKHRQAARTVDAEMLSFLNATRVRQPTREELQTFFGGRIWPSDVVAAARTAKAIESISDKNFTFLTVTNKGAALLNLARLQLEFPQAAAILAQGGGMPTESDKVAVAPGMRMRLTHNVDRERGFVNGKKRYAYVGVSRAKRRADVLLMGRIRRSDWRAVKGEGSDEQNEVSGLSESTHSSEPDDIEETTEDEDSPHPDTTSSSWMPTTSTGSQSSSGPEPSSNS</sequence>
<dbReference type="SUPFAM" id="SSF52540">
    <property type="entry name" value="P-loop containing nucleoside triphosphate hydrolases"/>
    <property type="match status" value="2"/>
</dbReference>
<dbReference type="OrthoDB" id="440163at2759"/>
<dbReference type="AlphaFoldDB" id="A0A812QMD0"/>
<dbReference type="Pfam" id="PF13245">
    <property type="entry name" value="AAA_19"/>
    <property type="match status" value="1"/>
</dbReference>
<organism evidence="2 3">
    <name type="scientific">Symbiodinium pilosum</name>
    <name type="common">Dinoflagellate</name>
    <dbReference type="NCBI Taxonomy" id="2952"/>
    <lineage>
        <taxon>Eukaryota</taxon>
        <taxon>Sar</taxon>
        <taxon>Alveolata</taxon>
        <taxon>Dinophyceae</taxon>
        <taxon>Suessiales</taxon>
        <taxon>Symbiodiniaceae</taxon>
        <taxon>Symbiodinium</taxon>
    </lineage>
</organism>
<dbReference type="InterPro" id="IPR027417">
    <property type="entry name" value="P-loop_NTPase"/>
</dbReference>
<dbReference type="Gene3D" id="3.40.50.300">
    <property type="entry name" value="P-loop containing nucleotide triphosphate hydrolases"/>
    <property type="match status" value="1"/>
</dbReference>
<name>A0A812QMD0_SYMPI</name>
<protein>
    <submittedName>
        <fullName evidence="2">Pif1 protein</fullName>
    </submittedName>
</protein>
<accession>A0A812QMD0</accession>
<gene>
    <name evidence="2" type="primary">pif1</name>
    <name evidence="2" type="ORF">SPIL2461_LOCUS9697</name>
</gene>
<reference evidence="2" key="1">
    <citation type="submission" date="2021-02" db="EMBL/GenBank/DDBJ databases">
        <authorList>
            <person name="Dougan E. K."/>
            <person name="Rhodes N."/>
            <person name="Thang M."/>
            <person name="Chan C."/>
        </authorList>
    </citation>
    <scope>NUCLEOTIDE SEQUENCE</scope>
</reference>
<evidence type="ECO:0000313" key="2">
    <source>
        <dbReference type="EMBL" id="CAE7394315.1"/>
    </source>
</evidence>
<feature type="compositionally biased region" description="Low complexity" evidence="1">
    <location>
        <begin position="898"/>
        <end position="923"/>
    </location>
</feature>
<feature type="compositionally biased region" description="Acidic residues" evidence="1">
    <location>
        <begin position="881"/>
        <end position="892"/>
    </location>
</feature>
<keyword evidence="3" id="KW-1185">Reference proteome</keyword>
<comment type="caution">
    <text evidence="2">The sequence shown here is derived from an EMBL/GenBank/DDBJ whole genome shotgun (WGS) entry which is preliminary data.</text>
</comment>
<dbReference type="Proteomes" id="UP000649617">
    <property type="component" value="Unassembled WGS sequence"/>
</dbReference>
<evidence type="ECO:0000313" key="3">
    <source>
        <dbReference type="Proteomes" id="UP000649617"/>
    </source>
</evidence>
<proteinExistence type="predicted"/>
<dbReference type="EMBL" id="CAJNIZ010017138">
    <property type="protein sequence ID" value="CAE7394315.1"/>
    <property type="molecule type" value="Genomic_DNA"/>
</dbReference>
<feature type="region of interest" description="Disordered" evidence="1">
    <location>
        <begin position="857"/>
        <end position="923"/>
    </location>
</feature>